<dbReference type="InterPro" id="IPR023408">
    <property type="entry name" value="MscS_beta-dom_sf"/>
</dbReference>
<gene>
    <name evidence="12" type="ORF">FHS48_003555</name>
</gene>
<dbReference type="EMBL" id="JACIIX010000017">
    <property type="protein sequence ID" value="MBB6212107.1"/>
    <property type="molecule type" value="Genomic_DNA"/>
</dbReference>
<feature type="region of interest" description="Disordered" evidence="8">
    <location>
        <begin position="178"/>
        <end position="206"/>
    </location>
</feature>
<name>A0A7W9ZIG3_NOVIT</name>
<evidence type="ECO:0000256" key="7">
    <source>
        <dbReference type="SAM" id="Coils"/>
    </source>
</evidence>
<evidence type="ECO:0000256" key="6">
    <source>
        <dbReference type="ARBA" id="ARBA00023136"/>
    </source>
</evidence>
<evidence type="ECO:0000256" key="2">
    <source>
        <dbReference type="ARBA" id="ARBA00008017"/>
    </source>
</evidence>
<feature type="domain" description="Mechanosensitive ion channel MscS C-terminal" evidence="11">
    <location>
        <begin position="673"/>
        <end position="756"/>
    </location>
</feature>
<evidence type="ECO:0000256" key="8">
    <source>
        <dbReference type="SAM" id="MobiDB-lite"/>
    </source>
</evidence>
<comment type="similarity">
    <text evidence="2">Belongs to the MscS (TC 1.A.23) family.</text>
</comment>
<dbReference type="AlphaFoldDB" id="A0A7W9ZIG3"/>
<dbReference type="PANTHER" id="PTHR30347:SF1">
    <property type="entry name" value="MECHANOSENSITIVE CHANNEL MSCK"/>
    <property type="match status" value="1"/>
</dbReference>
<keyword evidence="4 9" id="KW-0812">Transmembrane</keyword>
<dbReference type="InterPro" id="IPR052702">
    <property type="entry name" value="MscS-like_channel"/>
</dbReference>
<evidence type="ECO:0000256" key="5">
    <source>
        <dbReference type="ARBA" id="ARBA00022989"/>
    </source>
</evidence>
<dbReference type="GO" id="GO:0005886">
    <property type="term" value="C:plasma membrane"/>
    <property type="evidence" value="ECO:0007669"/>
    <property type="project" value="UniProtKB-SubCell"/>
</dbReference>
<keyword evidence="13" id="KW-1185">Reference proteome</keyword>
<dbReference type="Gene3D" id="1.10.287.1260">
    <property type="match status" value="1"/>
</dbReference>
<protein>
    <submittedName>
        <fullName evidence="12">Small-conductance mechanosensitive channel</fullName>
    </submittedName>
</protein>
<dbReference type="InterPro" id="IPR049278">
    <property type="entry name" value="MS_channel_C"/>
</dbReference>
<evidence type="ECO:0000313" key="12">
    <source>
        <dbReference type="EMBL" id="MBB6212107.1"/>
    </source>
</evidence>
<proteinExistence type="inferred from homology"/>
<dbReference type="InterPro" id="IPR010920">
    <property type="entry name" value="LSM_dom_sf"/>
</dbReference>
<evidence type="ECO:0000256" key="9">
    <source>
        <dbReference type="SAM" id="Phobius"/>
    </source>
</evidence>
<dbReference type="Gene3D" id="2.30.30.60">
    <property type="match status" value="1"/>
</dbReference>
<comment type="caution">
    <text evidence="12">The sequence shown here is derived from an EMBL/GenBank/DDBJ whole genome shotgun (WGS) entry which is preliminary data.</text>
</comment>
<organism evidence="12 13">
    <name type="scientific">Novispirillum itersonii</name>
    <name type="common">Aquaspirillum itersonii</name>
    <dbReference type="NCBI Taxonomy" id="189"/>
    <lineage>
        <taxon>Bacteria</taxon>
        <taxon>Pseudomonadati</taxon>
        <taxon>Pseudomonadota</taxon>
        <taxon>Alphaproteobacteria</taxon>
        <taxon>Rhodospirillales</taxon>
        <taxon>Novispirillaceae</taxon>
        <taxon>Novispirillum</taxon>
    </lineage>
</organism>
<dbReference type="SUPFAM" id="SSF50182">
    <property type="entry name" value="Sm-like ribonucleoproteins"/>
    <property type="match status" value="1"/>
</dbReference>
<dbReference type="InterPro" id="IPR011014">
    <property type="entry name" value="MscS_channel_TM-2"/>
</dbReference>
<dbReference type="GO" id="GO:0008381">
    <property type="term" value="F:mechanosensitive monoatomic ion channel activity"/>
    <property type="evidence" value="ECO:0007669"/>
    <property type="project" value="UniProtKB-ARBA"/>
</dbReference>
<keyword evidence="7" id="KW-0175">Coiled coil</keyword>
<evidence type="ECO:0000256" key="4">
    <source>
        <dbReference type="ARBA" id="ARBA00022692"/>
    </source>
</evidence>
<accession>A0A7W9ZIG3</accession>
<evidence type="ECO:0000259" key="10">
    <source>
        <dbReference type="Pfam" id="PF00924"/>
    </source>
</evidence>
<feature type="transmembrane region" description="Helical" evidence="9">
    <location>
        <begin position="556"/>
        <end position="573"/>
    </location>
</feature>
<reference evidence="12 13" key="1">
    <citation type="submission" date="2020-08" db="EMBL/GenBank/DDBJ databases">
        <title>Genomic Encyclopedia of Type Strains, Phase IV (KMG-IV): sequencing the most valuable type-strain genomes for metagenomic binning, comparative biology and taxonomic classification.</title>
        <authorList>
            <person name="Goeker M."/>
        </authorList>
    </citation>
    <scope>NUCLEOTIDE SEQUENCE [LARGE SCALE GENOMIC DNA]</scope>
    <source>
        <strain evidence="12 13">DSM 11590</strain>
    </source>
</reference>
<dbReference type="RefSeq" id="WP_184265484.1">
    <property type="nucleotide sequence ID" value="NZ_JACIIX010000017.1"/>
</dbReference>
<dbReference type="Pfam" id="PF21082">
    <property type="entry name" value="MS_channel_3rd"/>
    <property type="match status" value="1"/>
</dbReference>
<evidence type="ECO:0000259" key="11">
    <source>
        <dbReference type="Pfam" id="PF21082"/>
    </source>
</evidence>
<feature type="transmembrane region" description="Helical" evidence="9">
    <location>
        <begin position="579"/>
        <end position="599"/>
    </location>
</feature>
<comment type="subcellular location">
    <subcellularLocation>
        <location evidence="1">Cell membrane</location>
        <topology evidence="1">Multi-pass membrane protein</topology>
    </subcellularLocation>
</comment>
<dbReference type="Pfam" id="PF00924">
    <property type="entry name" value="MS_channel_2nd"/>
    <property type="match status" value="1"/>
</dbReference>
<dbReference type="InterPro" id="IPR011066">
    <property type="entry name" value="MscS_channel_C_sf"/>
</dbReference>
<keyword evidence="6 9" id="KW-0472">Membrane</keyword>
<evidence type="ECO:0000256" key="3">
    <source>
        <dbReference type="ARBA" id="ARBA00022475"/>
    </source>
</evidence>
<evidence type="ECO:0000313" key="13">
    <source>
        <dbReference type="Proteomes" id="UP000544872"/>
    </source>
</evidence>
<feature type="coiled-coil region" evidence="7">
    <location>
        <begin position="263"/>
        <end position="290"/>
    </location>
</feature>
<keyword evidence="3" id="KW-1003">Cell membrane</keyword>
<dbReference type="InterPro" id="IPR006685">
    <property type="entry name" value="MscS_channel_2nd"/>
</dbReference>
<dbReference type="Proteomes" id="UP000544872">
    <property type="component" value="Unassembled WGS sequence"/>
</dbReference>
<sequence length="783" mass="85743">MSLLTAFKVGILRLGILGLLVTAMTGPAGAQSPVLPLAGPAGGPAGTAASAPQSADDGAGLKRALEAAQAAFRRAAATVDLPVGASREEVLERNHLMGELVASLQHTIEATERLPELRQRVAMQEVRTREWSRFPSPPPYSILLVDQLRSALDAATVKVQGAEARVLLLKDQERDGEEQYREAEVARRQSEERAAEAGTEEQRNRQRWRSELAGLRLRAAAASLEEARALRAVTAAEADEQRSLVTLLDKQVAVARQTTHFPRADLETVLADLEHRRTDLEQKVDAARAASLRSRQELTAAQQAVAQFREAHPDGGVAGDGTVSLAALERAEDLRRLQADTDDLAAEVTHRVLDVLAWERTGWQMRWLLLNSGDHDKLREALSEMEILSHRLQAWGLYLENEIERTLNRSDRPVIGHATGADDTAQALQQRQVEILRTAQQAVGTLLRTLSLWRQDLQARGADRTVGMVAREAASDLWRVVQDVWQFEIFSAEDTLTVDGRTVIATRSVTVGKTGGALLFLAAGYFISSWVSRRLGRFAVDRLNAGDGHASMMTRWLHFMFLGLLFIAVLYMVNIPLTVFAFLGGALAIGLGFGTQVLLKNLVSGLMLLVERPLRVGDRIEVGSVSGWVTDIGVRSSTVRTNEGIEILVPNSTFIENNVTNWTYSSSAVRRSVRVGVDYAAPPETVRDLLLQICTRHGQVLQTPPPRVLFEDFGSDALLFTLQYWIDYSQTSDGAQIASDLRFMIRQAFDAAGIGIPYPQRVVHFAPAPAGAQATAEAGGRFP</sequence>
<dbReference type="Gene3D" id="3.30.70.100">
    <property type="match status" value="1"/>
</dbReference>
<dbReference type="SUPFAM" id="SSF82861">
    <property type="entry name" value="Mechanosensitive channel protein MscS (YggB), transmembrane region"/>
    <property type="match status" value="1"/>
</dbReference>
<feature type="domain" description="Mechanosensitive ion channel MscS" evidence="10">
    <location>
        <begin position="598"/>
        <end position="663"/>
    </location>
</feature>
<dbReference type="SUPFAM" id="SSF82689">
    <property type="entry name" value="Mechanosensitive channel protein MscS (YggB), C-terminal domain"/>
    <property type="match status" value="1"/>
</dbReference>
<dbReference type="PANTHER" id="PTHR30347">
    <property type="entry name" value="POTASSIUM CHANNEL RELATED"/>
    <property type="match status" value="1"/>
</dbReference>
<keyword evidence="5 9" id="KW-1133">Transmembrane helix</keyword>
<evidence type="ECO:0000256" key="1">
    <source>
        <dbReference type="ARBA" id="ARBA00004651"/>
    </source>
</evidence>